<dbReference type="PANTHER" id="PTHR38599:SF1">
    <property type="entry name" value="CUPIN DOMAIN PROTEIN (AFU_ORTHOLOGUE AFUA_3G13620)"/>
    <property type="match status" value="1"/>
</dbReference>
<gene>
    <name evidence="3" type="ORF">PHY01_50030</name>
</gene>
<evidence type="ECO:0000256" key="1">
    <source>
        <dbReference type="SAM" id="SignalP"/>
    </source>
</evidence>
<dbReference type="PROSITE" id="PS51257">
    <property type="entry name" value="PROKAR_LIPOPROTEIN"/>
    <property type="match status" value="1"/>
</dbReference>
<dbReference type="InterPro" id="IPR011051">
    <property type="entry name" value="RmlC_Cupin_sf"/>
</dbReference>
<dbReference type="AlphaFoldDB" id="A0A4Y3WX67"/>
<dbReference type="EMBL" id="BJNG01000054">
    <property type="protein sequence ID" value="GEC22720.1"/>
    <property type="molecule type" value="Genomic_DNA"/>
</dbReference>
<dbReference type="Proteomes" id="UP000320338">
    <property type="component" value="Unassembled WGS sequence"/>
</dbReference>
<keyword evidence="1" id="KW-0732">Signal</keyword>
<name>A0A4Y3WX67_9PSEU</name>
<feature type="domain" description="Cupin type-2" evidence="2">
    <location>
        <begin position="82"/>
        <end position="151"/>
    </location>
</feature>
<protein>
    <recommendedName>
        <fullName evidence="2">Cupin type-2 domain-containing protein</fullName>
    </recommendedName>
</protein>
<dbReference type="SUPFAM" id="SSF51182">
    <property type="entry name" value="RmlC-like cupins"/>
    <property type="match status" value="1"/>
</dbReference>
<sequence>MRRTVRMLAVCGLAAVLTGGALAGCAQPGQLGDPVEKTTTEAPPVADLAPAPRLPQLLGSGLVEEPVQIGTPGPAVYSVRTATLPPGVSIAWHRHPGTETTIVTAGAVTLQLEDACDPVTFGAGEALFVADAVPHTLRNDGDVAAELVVAYLLAPGAPDQLSAPAACPAT</sequence>
<organism evidence="3 4">
    <name type="scientific">Pseudonocardia hydrocarbonoxydans</name>
    <dbReference type="NCBI Taxonomy" id="76726"/>
    <lineage>
        <taxon>Bacteria</taxon>
        <taxon>Bacillati</taxon>
        <taxon>Actinomycetota</taxon>
        <taxon>Actinomycetes</taxon>
        <taxon>Pseudonocardiales</taxon>
        <taxon>Pseudonocardiaceae</taxon>
        <taxon>Pseudonocardia</taxon>
    </lineage>
</organism>
<dbReference type="Gene3D" id="2.60.120.10">
    <property type="entry name" value="Jelly Rolls"/>
    <property type="match status" value="1"/>
</dbReference>
<dbReference type="RefSeq" id="WP_141282466.1">
    <property type="nucleotide sequence ID" value="NZ_BAAARZ010000013.1"/>
</dbReference>
<feature type="chain" id="PRO_5021420184" description="Cupin type-2 domain-containing protein" evidence="1">
    <location>
        <begin position="24"/>
        <end position="170"/>
    </location>
</feature>
<accession>A0A4Y3WX67</accession>
<evidence type="ECO:0000313" key="4">
    <source>
        <dbReference type="Proteomes" id="UP000320338"/>
    </source>
</evidence>
<dbReference type="InterPro" id="IPR013096">
    <property type="entry name" value="Cupin_2"/>
</dbReference>
<comment type="caution">
    <text evidence="3">The sequence shown here is derived from an EMBL/GenBank/DDBJ whole genome shotgun (WGS) entry which is preliminary data.</text>
</comment>
<dbReference type="InterPro" id="IPR014710">
    <property type="entry name" value="RmlC-like_jellyroll"/>
</dbReference>
<reference evidence="3 4" key="1">
    <citation type="submission" date="2019-06" db="EMBL/GenBank/DDBJ databases">
        <title>Whole genome shotgun sequence of Pseudonocardia hydrocarbonoxydans NBRC 14498.</title>
        <authorList>
            <person name="Hosoyama A."/>
            <person name="Uohara A."/>
            <person name="Ohji S."/>
            <person name="Ichikawa N."/>
        </authorList>
    </citation>
    <scope>NUCLEOTIDE SEQUENCE [LARGE SCALE GENOMIC DNA]</scope>
    <source>
        <strain evidence="3 4">NBRC 14498</strain>
    </source>
</reference>
<keyword evidence="4" id="KW-1185">Reference proteome</keyword>
<dbReference type="OrthoDB" id="129561at2"/>
<dbReference type="Pfam" id="PF07883">
    <property type="entry name" value="Cupin_2"/>
    <property type="match status" value="1"/>
</dbReference>
<feature type="signal peptide" evidence="1">
    <location>
        <begin position="1"/>
        <end position="23"/>
    </location>
</feature>
<evidence type="ECO:0000313" key="3">
    <source>
        <dbReference type="EMBL" id="GEC22720.1"/>
    </source>
</evidence>
<evidence type="ECO:0000259" key="2">
    <source>
        <dbReference type="Pfam" id="PF07883"/>
    </source>
</evidence>
<proteinExistence type="predicted"/>
<dbReference type="PANTHER" id="PTHR38599">
    <property type="entry name" value="CUPIN DOMAIN PROTEIN (AFU_ORTHOLOGUE AFUA_3G13620)"/>
    <property type="match status" value="1"/>
</dbReference>